<dbReference type="PRINTS" id="PR00368">
    <property type="entry name" value="FADPNR"/>
</dbReference>
<protein>
    <recommendedName>
        <fullName evidence="6">Thioredoxin reductase</fullName>
        <ecNumber evidence="6">1.8.1.9</ecNumber>
    </recommendedName>
</protein>
<reference evidence="9 10" key="1">
    <citation type="journal article" date="2016" name="Nat. Commun.">
        <title>Thousands of microbial genomes shed light on interconnected biogeochemical processes in an aquifer system.</title>
        <authorList>
            <person name="Anantharaman K."/>
            <person name="Brown C.T."/>
            <person name="Hug L.A."/>
            <person name="Sharon I."/>
            <person name="Castelle C.J."/>
            <person name="Probst A.J."/>
            <person name="Thomas B.C."/>
            <person name="Singh A."/>
            <person name="Wilkins M.J."/>
            <person name="Karaoz U."/>
            <person name="Brodie E.L."/>
            <person name="Williams K.H."/>
            <person name="Hubbard S.S."/>
            <person name="Banfield J.F."/>
        </authorList>
    </citation>
    <scope>NUCLEOTIDE SEQUENCE [LARGE SCALE GENOMIC DNA]</scope>
</reference>
<feature type="domain" description="FAD/NAD(P)-binding" evidence="8">
    <location>
        <begin position="17"/>
        <end position="303"/>
    </location>
</feature>
<dbReference type="InterPro" id="IPR008255">
    <property type="entry name" value="Pyr_nucl-diS_OxRdtase_2_AS"/>
</dbReference>
<keyword evidence="1 6" id="KW-0285">Flavoprotein</keyword>
<proteinExistence type="inferred from homology"/>
<evidence type="ECO:0000256" key="3">
    <source>
        <dbReference type="ARBA" id="ARBA00023002"/>
    </source>
</evidence>
<dbReference type="GO" id="GO:0019430">
    <property type="term" value="P:removal of superoxide radicals"/>
    <property type="evidence" value="ECO:0007669"/>
    <property type="project" value="UniProtKB-UniRule"/>
</dbReference>
<comment type="caution">
    <text evidence="9">The sequence shown here is derived from an EMBL/GenBank/DDBJ whole genome shotgun (WGS) entry which is preliminary data.</text>
</comment>
<organism evidence="9 10">
    <name type="scientific">Candidatus Woesebacteria bacterium RIFCSPHIGHO2_01_FULL_44_21</name>
    <dbReference type="NCBI Taxonomy" id="1802503"/>
    <lineage>
        <taxon>Bacteria</taxon>
        <taxon>Candidatus Woeseibacteriota</taxon>
    </lineage>
</organism>
<dbReference type="GO" id="GO:0004791">
    <property type="term" value="F:thioredoxin-disulfide reductase (NADPH) activity"/>
    <property type="evidence" value="ECO:0007669"/>
    <property type="project" value="UniProtKB-UniRule"/>
</dbReference>
<dbReference type="PANTHER" id="PTHR48105">
    <property type="entry name" value="THIOREDOXIN REDUCTASE 1-RELATED-RELATED"/>
    <property type="match status" value="1"/>
</dbReference>
<evidence type="ECO:0000313" key="10">
    <source>
        <dbReference type="Proteomes" id="UP000178870"/>
    </source>
</evidence>
<dbReference type="NCBIfam" id="TIGR01292">
    <property type="entry name" value="TRX_reduct"/>
    <property type="match status" value="1"/>
</dbReference>
<keyword evidence="3 6" id="KW-0560">Oxidoreductase</keyword>
<dbReference type="Pfam" id="PF07992">
    <property type="entry name" value="Pyr_redox_2"/>
    <property type="match status" value="1"/>
</dbReference>
<evidence type="ECO:0000256" key="5">
    <source>
        <dbReference type="ARBA" id="ARBA00023284"/>
    </source>
</evidence>
<keyword evidence="2 6" id="KW-0274">FAD</keyword>
<accession>A0A1F7Z1A1</accession>
<gene>
    <name evidence="9" type="ORF">A2803_03375</name>
</gene>
<evidence type="ECO:0000256" key="6">
    <source>
        <dbReference type="RuleBase" id="RU003880"/>
    </source>
</evidence>
<evidence type="ECO:0000256" key="2">
    <source>
        <dbReference type="ARBA" id="ARBA00022827"/>
    </source>
</evidence>
<sequence length="324" mass="34926">MENTKFFEKPQEGQPWDVAIIGSGPSAFSAAVYSTRGAASTLILGGANWGGQLMLTTDVDNYPGFPEGIQGPELVAKMRAQAERFDAEFKAEDVVSVDFSSNPFKLKTDAGEYSANAVIIGTGAGTHWLGVPGEEKLRGRGVSSCAPCDAPFFKEKRVVVVGGGDSAMEEALVLTKYATSVTIIHRRDAFRASQAMQQKVLANKKINVIWNSEVTEFVGGDKLEKVIVKDKDGKAAELPAEGAFVAIGHVPATEIFKGQVELDEKGYVKRYEKDGYKMATSKEGVFVAGDVHDFHYRQAVTAAGFGCMAGMEALKHLDKEPPNY</sequence>
<comment type="similarity">
    <text evidence="6">Belongs to the class-II pyridine nucleotide-disulfide oxidoreductase family.</text>
</comment>
<dbReference type="PRINTS" id="PR00469">
    <property type="entry name" value="PNDRDTASEII"/>
</dbReference>
<evidence type="ECO:0000256" key="4">
    <source>
        <dbReference type="ARBA" id="ARBA00023157"/>
    </source>
</evidence>
<dbReference type="AlphaFoldDB" id="A0A1F7Z1A1"/>
<name>A0A1F7Z1A1_9BACT</name>
<evidence type="ECO:0000259" key="8">
    <source>
        <dbReference type="Pfam" id="PF07992"/>
    </source>
</evidence>
<comment type="catalytic activity">
    <reaction evidence="6">
        <text>[thioredoxin]-dithiol + NADP(+) = [thioredoxin]-disulfide + NADPH + H(+)</text>
        <dbReference type="Rhea" id="RHEA:20345"/>
        <dbReference type="Rhea" id="RHEA-COMP:10698"/>
        <dbReference type="Rhea" id="RHEA-COMP:10700"/>
        <dbReference type="ChEBI" id="CHEBI:15378"/>
        <dbReference type="ChEBI" id="CHEBI:29950"/>
        <dbReference type="ChEBI" id="CHEBI:50058"/>
        <dbReference type="ChEBI" id="CHEBI:57783"/>
        <dbReference type="ChEBI" id="CHEBI:58349"/>
        <dbReference type="EC" id="1.8.1.9"/>
    </reaction>
</comment>
<comment type="cofactor">
    <cofactor evidence="7">
        <name>FAD</name>
        <dbReference type="ChEBI" id="CHEBI:57692"/>
    </cofactor>
    <text evidence="7">Binds 1 FAD per subunit.</text>
</comment>
<dbReference type="SUPFAM" id="SSF51905">
    <property type="entry name" value="FAD/NAD(P)-binding domain"/>
    <property type="match status" value="1"/>
</dbReference>
<keyword evidence="7" id="KW-0521">NADP</keyword>
<keyword evidence="5 6" id="KW-0676">Redox-active center</keyword>
<comment type="subunit">
    <text evidence="6">Homodimer.</text>
</comment>
<evidence type="ECO:0000256" key="7">
    <source>
        <dbReference type="RuleBase" id="RU003881"/>
    </source>
</evidence>
<dbReference type="InterPro" id="IPR036188">
    <property type="entry name" value="FAD/NAD-bd_sf"/>
</dbReference>
<evidence type="ECO:0000256" key="1">
    <source>
        <dbReference type="ARBA" id="ARBA00022630"/>
    </source>
</evidence>
<dbReference type="InterPro" id="IPR023753">
    <property type="entry name" value="FAD/NAD-binding_dom"/>
</dbReference>
<evidence type="ECO:0000313" key="9">
    <source>
        <dbReference type="EMBL" id="OGM32485.1"/>
    </source>
</evidence>
<dbReference type="Proteomes" id="UP000178870">
    <property type="component" value="Unassembled WGS sequence"/>
</dbReference>
<dbReference type="EC" id="1.8.1.9" evidence="6"/>
<dbReference type="InterPro" id="IPR050097">
    <property type="entry name" value="Ferredoxin-NADP_redctase_2"/>
</dbReference>
<keyword evidence="4" id="KW-1015">Disulfide bond</keyword>
<dbReference type="InterPro" id="IPR005982">
    <property type="entry name" value="Thioredox_Rdtase"/>
</dbReference>
<dbReference type="Gene3D" id="3.50.50.60">
    <property type="entry name" value="FAD/NAD(P)-binding domain"/>
    <property type="match status" value="2"/>
</dbReference>
<dbReference type="GO" id="GO:0005737">
    <property type="term" value="C:cytoplasm"/>
    <property type="evidence" value="ECO:0007669"/>
    <property type="project" value="InterPro"/>
</dbReference>
<dbReference type="PROSITE" id="PS00573">
    <property type="entry name" value="PYRIDINE_REDOX_2"/>
    <property type="match status" value="1"/>
</dbReference>
<dbReference type="EMBL" id="MGGP01000014">
    <property type="protein sequence ID" value="OGM32485.1"/>
    <property type="molecule type" value="Genomic_DNA"/>
</dbReference>